<keyword evidence="2" id="KW-1185">Reference proteome</keyword>
<sequence>MKGLYPENLEVKRKTGLGAMSNGASKAGTTISLLDKDQHGRLDLELRRTRAAFAIGSPPFPIGLVRLALQTPNGGGMEHFWRFLSDALYDPFFRSELQDAVVEYFILNIWLGHDPGHPLGSM</sequence>
<dbReference type="EMBL" id="JANPWB010000001">
    <property type="protein sequence ID" value="KAJ1217035.1"/>
    <property type="molecule type" value="Genomic_DNA"/>
</dbReference>
<evidence type="ECO:0000313" key="2">
    <source>
        <dbReference type="Proteomes" id="UP001066276"/>
    </source>
</evidence>
<dbReference type="Proteomes" id="UP001066276">
    <property type="component" value="Chromosome 1_1"/>
</dbReference>
<comment type="caution">
    <text evidence="1">The sequence shown here is derived from an EMBL/GenBank/DDBJ whole genome shotgun (WGS) entry which is preliminary data.</text>
</comment>
<dbReference type="AlphaFoldDB" id="A0AAV7WYE4"/>
<gene>
    <name evidence="1" type="ORF">NDU88_004631</name>
</gene>
<evidence type="ECO:0000313" key="1">
    <source>
        <dbReference type="EMBL" id="KAJ1217035.1"/>
    </source>
</evidence>
<name>A0AAV7WYE4_PLEWA</name>
<accession>A0AAV7WYE4</accession>
<organism evidence="1 2">
    <name type="scientific">Pleurodeles waltl</name>
    <name type="common">Iberian ribbed newt</name>
    <dbReference type="NCBI Taxonomy" id="8319"/>
    <lineage>
        <taxon>Eukaryota</taxon>
        <taxon>Metazoa</taxon>
        <taxon>Chordata</taxon>
        <taxon>Craniata</taxon>
        <taxon>Vertebrata</taxon>
        <taxon>Euteleostomi</taxon>
        <taxon>Amphibia</taxon>
        <taxon>Batrachia</taxon>
        <taxon>Caudata</taxon>
        <taxon>Salamandroidea</taxon>
        <taxon>Salamandridae</taxon>
        <taxon>Pleurodelinae</taxon>
        <taxon>Pleurodeles</taxon>
    </lineage>
</organism>
<protein>
    <submittedName>
        <fullName evidence="1">Uncharacterized protein</fullName>
    </submittedName>
</protein>
<reference evidence="1" key="1">
    <citation type="journal article" date="2022" name="bioRxiv">
        <title>Sequencing and chromosome-scale assembly of the giantPleurodeles waltlgenome.</title>
        <authorList>
            <person name="Brown T."/>
            <person name="Elewa A."/>
            <person name="Iarovenko S."/>
            <person name="Subramanian E."/>
            <person name="Araus A.J."/>
            <person name="Petzold A."/>
            <person name="Susuki M."/>
            <person name="Suzuki K.-i.T."/>
            <person name="Hayashi T."/>
            <person name="Toyoda A."/>
            <person name="Oliveira C."/>
            <person name="Osipova E."/>
            <person name="Leigh N.D."/>
            <person name="Simon A."/>
            <person name="Yun M.H."/>
        </authorList>
    </citation>
    <scope>NUCLEOTIDE SEQUENCE</scope>
    <source>
        <strain evidence="1">20211129_DDA</strain>
        <tissue evidence="1">Liver</tissue>
    </source>
</reference>
<proteinExistence type="predicted"/>